<feature type="compositionally biased region" description="Basic and acidic residues" evidence="1">
    <location>
        <begin position="189"/>
        <end position="207"/>
    </location>
</feature>
<name>A0A9P5N191_9AGAM</name>
<reference evidence="3" key="1">
    <citation type="submission" date="2019-10" db="EMBL/GenBank/DDBJ databases">
        <authorList>
            <consortium name="DOE Joint Genome Institute"/>
            <person name="Kuo A."/>
            <person name="Miyauchi S."/>
            <person name="Kiss E."/>
            <person name="Drula E."/>
            <person name="Kohler A."/>
            <person name="Sanchez-Garcia M."/>
            <person name="Andreopoulos B."/>
            <person name="Barry K.W."/>
            <person name="Bonito G."/>
            <person name="Buee M."/>
            <person name="Carver A."/>
            <person name="Chen C."/>
            <person name="Cichocki N."/>
            <person name="Clum A."/>
            <person name="Culley D."/>
            <person name="Crous P.W."/>
            <person name="Fauchery L."/>
            <person name="Girlanda M."/>
            <person name="Hayes R."/>
            <person name="Keri Z."/>
            <person name="LaButti K."/>
            <person name="Lipzen A."/>
            <person name="Lombard V."/>
            <person name="Magnuson J."/>
            <person name="Maillard F."/>
            <person name="Morin E."/>
            <person name="Murat C."/>
            <person name="Nolan M."/>
            <person name="Ohm R."/>
            <person name="Pangilinan J."/>
            <person name="Pereira M."/>
            <person name="Perotto S."/>
            <person name="Peter M."/>
            <person name="Riley R."/>
            <person name="Sitrit Y."/>
            <person name="Stielow B."/>
            <person name="Szollosi G."/>
            <person name="Zifcakova L."/>
            <person name="Stursova M."/>
            <person name="Spatafora J.W."/>
            <person name="Tedersoo L."/>
            <person name="Vaario L.-M."/>
            <person name="Yamada A."/>
            <person name="Yan M."/>
            <person name="Wang P."/>
            <person name="Xu J."/>
            <person name="Bruns T."/>
            <person name="Baldrian P."/>
            <person name="Vilgalys R."/>
            <person name="Henrissat B."/>
            <person name="Grigoriev I.V."/>
            <person name="Hibbett D."/>
            <person name="Nagy L.G."/>
            <person name="Martin F.M."/>
        </authorList>
    </citation>
    <scope>NUCLEOTIDE SEQUENCE</scope>
    <source>
        <strain evidence="3">Prilba</strain>
    </source>
</reference>
<dbReference type="PANTHER" id="PTHR11188">
    <property type="entry name" value="ARRESTIN DOMAIN CONTAINING PROTEIN"/>
    <property type="match status" value="1"/>
</dbReference>
<dbReference type="EMBL" id="WHVB01000004">
    <property type="protein sequence ID" value="KAF8483745.1"/>
    <property type="molecule type" value="Genomic_DNA"/>
</dbReference>
<gene>
    <name evidence="3" type="ORF">DFH94DRAFT_323451</name>
</gene>
<dbReference type="GO" id="GO:0030674">
    <property type="term" value="F:protein-macromolecule adaptor activity"/>
    <property type="evidence" value="ECO:0007669"/>
    <property type="project" value="TreeGrafter"/>
</dbReference>
<feature type="compositionally biased region" description="Basic and acidic residues" evidence="1">
    <location>
        <begin position="130"/>
        <end position="166"/>
    </location>
</feature>
<sequence length="639" mass="71481">MPSLSLALTESVLFLRAVHISHPRHTSHENAPPSILRGLLILVLTKPTRISSIQVELVAQSVTIWTEGQSTRYPTELQEKNNLFSATRTFFQAPCTTTSRRALSLDPGLSYYADQDEFTDHPRRSSSSLTRDRQFNPTPRGRELGRGRIGVDEHNPQHEPQEDHSRSLPVPDSPPVSEIDPPLSLPQHHHADDRHVSYDDNSFERPRSQSRGRMSARFSLATVSNSILQAMRGVGGPSKECRGDDHSHPPDPLRHLGEPVCLDSNEQSSNDFGNGWQEFKKGRYTFPISFVIPSNMPPTMQCDYGSVVWRLKATVHRPGPFTPKLSASREVIFVASPSEDDREDADNITIERTWEDQMQYMLTVSGRVFPIGGTVPITLTILPLAKVKIFGLSVQLEERVDYFFSFSPTACRKDPKRRFELLSLKCDDENHPLLPLPLPEVETSVTDHPLCSLIKASDAPSEFLANLMGPGPWTLQMCLTVPNACGMLHFSNKNKRAPIEVSHLLKIVVRAQRGDGQVDPQSGKPKQFDIVIRMPVHILSPLSNHEHTALPRYSEISDTPAAPCASFEDQEHFIFRPHRSSAPQCQIASGAFAPFASSEVRTSSETDVDKFYERNVIFERLITGQQREDGVVPPAYCTA</sequence>
<feature type="region of interest" description="Disordered" evidence="1">
    <location>
        <begin position="113"/>
        <end position="216"/>
    </location>
</feature>
<dbReference type="InterPro" id="IPR011021">
    <property type="entry name" value="Arrestin-like_N"/>
</dbReference>
<dbReference type="GO" id="GO:0005886">
    <property type="term" value="C:plasma membrane"/>
    <property type="evidence" value="ECO:0007669"/>
    <property type="project" value="TreeGrafter"/>
</dbReference>
<dbReference type="Gene3D" id="2.60.40.640">
    <property type="match status" value="2"/>
</dbReference>
<evidence type="ECO:0000313" key="4">
    <source>
        <dbReference type="Proteomes" id="UP000759537"/>
    </source>
</evidence>
<dbReference type="GO" id="GO:0070086">
    <property type="term" value="P:ubiquitin-dependent endocytosis"/>
    <property type="evidence" value="ECO:0007669"/>
    <property type="project" value="TreeGrafter"/>
</dbReference>
<dbReference type="SUPFAM" id="SSF81296">
    <property type="entry name" value="E set domains"/>
    <property type="match status" value="1"/>
</dbReference>
<reference evidence="3" key="2">
    <citation type="journal article" date="2020" name="Nat. Commun.">
        <title>Large-scale genome sequencing of mycorrhizal fungi provides insights into the early evolution of symbiotic traits.</title>
        <authorList>
            <person name="Miyauchi S."/>
            <person name="Kiss E."/>
            <person name="Kuo A."/>
            <person name="Drula E."/>
            <person name="Kohler A."/>
            <person name="Sanchez-Garcia M."/>
            <person name="Morin E."/>
            <person name="Andreopoulos B."/>
            <person name="Barry K.W."/>
            <person name="Bonito G."/>
            <person name="Buee M."/>
            <person name="Carver A."/>
            <person name="Chen C."/>
            <person name="Cichocki N."/>
            <person name="Clum A."/>
            <person name="Culley D."/>
            <person name="Crous P.W."/>
            <person name="Fauchery L."/>
            <person name="Girlanda M."/>
            <person name="Hayes R.D."/>
            <person name="Keri Z."/>
            <person name="LaButti K."/>
            <person name="Lipzen A."/>
            <person name="Lombard V."/>
            <person name="Magnuson J."/>
            <person name="Maillard F."/>
            <person name="Murat C."/>
            <person name="Nolan M."/>
            <person name="Ohm R.A."/>
            <person name="Pangilinan J."/>
            <person name="Pereira M.F."/>
            <person name="Perotto S."/>
            <person name="Peter M."/>
            <person name="Pfister S."/>
            <person name="Riley R."/>
            <person name="Sitrit Y."/>
            <person name="Stielow J.B."/>
            <person name="Szollosi G."/>
            <person name="Zifcakova L."/>
            <person name="Stursova M."/>
            <person name="Spatafora J.W."/>
            <person name="Tedersoo L."/>
            <person name="Vaario L.M."/>
            <person name="Yamada A."/>
            <person name="Yan M."/>
            <person name="Wang P."/>
            <person name="Xu J."/>
            <person name="Bruns T."/>
            <person name="Baldrian P."/>
            <person name="Vilgalys R."/>
            <person name="Dunand C."/>
            <person name="Henrissat B."/>
            <person name="Grigoriev I.V."/>
            <person name="Hibbett D."/>
            <person name="Nagy L.G."/>
            <person name="Martin F.M."/>
        </authorList>
    </citation>
    <scope>NUCLEOTIDE SEQUENCE</scope>
    <source>
        <strain evidence="3">Prilba</strain>
    </source>
</reference>
<feature type="compositionally biased region" description="Basic and acidic residues" evidence="1">
    <location>
        <begin position="239"/>
        <end position="256"/>
    </location>
</feature>
<dbReference type="Pfam" id="PF02752">
    <property type="entry name" value="Arrestin_C"/>
    <property type="match status" value="1"/>
</dbReference>
<feature type="region of interest" description="Disordered" evidence="1">
    <location>
        <begin position="233"/>
        <end position="256"/>
    </location>
</feature>
<dbReference type="GO" id="GO:0005829">
    <property type="term" value="C:cytosol"/>
    <property type="evidence" value="ECO:0007669"/>
    <property type="project" value="TreeGrafter"/>
</dbReference>
<dbReference type="InterPro" id="IPR014756">
    <property type="entry name" value="Ig_E-set"/>
</dbReference>
<dbReference type="Pfam" id="PF00339">
    <property type="entry name" value="Arrestin_N"/>
    <property type="match status" value="1"/>
</dbReference>
<evidence type="ECO:0000256" key="1">
    <source>
        <dbReference type="SAM" id="MobiDB-lite"/>
    </source>
</evidence>
<dbReference type="Proteomes" id="UP000759537">
    <property type="component" value="Unassembled WGS sequence"/>
</dbReference>
<dbReference type="OrthoDB" id="2238745at2759"/>
<dbReference type="SMART" id="SM01017">
    <property type="entry name" value="Arrestin_C"/>
    <property type="match status" value="1"/>
</dbReference>
<dbReference type="InterPro" id="IPR050357">
    <property type="entry name" value="Arrestin_domain-protein"/>
</dbReference>
<protein>
    <recommendedName>
        <fullName evidence="2">Arrestin C-terminal-like domain-containing protein</fullName>
    </recommendedName>
</protein>
<dbReference type="InterPro" id="IPR011022">
    <property type="entry name" value="Arrestin_C-like"/>
</dbReference>
<feature type="domain" description="Arrestin C-terminal-like" evidence="2">
    <location>
        <begin position="354"/>
        <end position="543"/>
    </location>
</feature>
<organism evidence="3 4">
    <name type="scientific">Russula ochroleuca</name>
    <dbReference type="NCBI Taxonomy" id="152965"/>
    <lineage>
        <taxon>Eukaryota</taxon>
        <taxon>Fungi</taxon>
        <taxon>Dikarya</taxon>
        <taxon>Basidiomycota</taxon>
        <taxon>Agaricomycotina</taxon>
        <taxon>Agaricomycetes</taxon>
        <taxon>Russulales</taxon>
        <taxon>Russulaceae</taxon>
        <taxon>Russula</taxon>
    </lineage>
</organism>
<dbReference type="PANTHER" id="PTHR11188:SF17">
    <property type="entry name" value="FI21816P1"/>
    <property type="match status" value="1"/>
</dbReference>
<accession>A0A9P5N191</accession>
<evidence type="ECO:0000259" key="2">
    <source>
        <dbReference type="SMART" id="SM01017"/>
    </source>
</evidence>
<dbReference type="GO" id="GO:0031625">
    <property type="term" value="F:ubiquitin protein ligase binding"/>
    <property type="evidence" value="ECO:0007669"/>
    <property type="project" value="TreeGrafter"/>
</dbReference>
<comment type="caution">
    <text evidence="3">The sequence shown here is derived from an EMBL/GenBank/DDBJ whole genome shotgun (WGS) entry which is preliminary data.</text>
</comment>
<dbReference type="AlphaFoldDB" id="A0A9P5N191"/>
<evidence type="ECO:0000313" key="3">
    <source>
        <dbReference type="EMBL" id="KAF8483745.1"/>
    </source>
</evidence>
<keyword evidence="4" id="KW-1185">Reference proteome</keyword>
<proteinExistence type="predicted"/>
<dbReference type="InterPro" id="IPR014752">
    <property type="entry name" value="Arrestin-like_C"/>
</dbReference>